<feature type="coiled-coil region" evidence="4">
    <location>
        <begin position="93"/>
        <end position="401"/>
    </location>
</feature>
<dbReference type="EMBL" id="CCKQ01003852">
    <property type="protein sequence ID" value="CDW74994.1"/>
    <property type="molecule type" value="Genomic_DNA"/>
</dbReference>
<feature type="compositionally biased region" description="Polar residues" evidence="5">
    <location>
        <begin position="2057"/>
        <end position="2072"/>
    </location>
</feature>
<name>A0A078A2I9_STYLE</name>
<organism evidence="7 8">
    <name type="scientific">Stylonychia lemnae</name>
    <name type="common">Ciliate</name>
    <dbReference type="NCBI Taxonomy" id="5949"/>
    <lineage>
        <taxon>Eukaryota</taxon>
        <taxon>Sar</taxon>
        <taxon>Alveolata</taxon>
        <taxon>Ciliophora</taxon>
        <taxon>Intramacronucleata</taxon>
        <taxon>Spirotrichea</taxon>
        <taxon>Stichotrichia</taxon>
        <taxon>Sporadotrichida</taxon>
        <taxon>Oxytrichidae</taxon>
        <taxon>Stylonychinae</taxon>
        <taxon>Stylonychia</taxon>
    </lineage>
</organism>
<keyword evidence="8" id="KW-1185">Reference proteome</keyword>
<feature type="coiled-coil region" evidence="4">
    <location>
        <begin position="757"/>
        <end position="951"/>
    </location>
</feature>
<keyword evidence="3" id="KW-0206">Cytoskeleton</keyword>
<accession>A0A078A2I9</accession>
<proteinExistence type="predicted"/>
<keyword evidence="2" id="KW-0963">Cytoplasm</keyword>
<dbReference type="PANTHER" id="PTHR32114">
    <property type="entry name" value="ABC TRANSPORTER ABCH.3"/>
    <property type="match status" value="1"/>
</dbReference>
<dbReference type="SUPFAM" id="SSF143575">
    <property type="entry name" value="GAS2 domain-like"/>
    <property type="match status" value="1"/>
</dbReference>
<keyword evidence="4" id="KW-0175">Coiled coil</keyword>
<feature type="compositionally biased region" description="Polar residues" evidence="5">
    <location>
        <begin position="1978"/>
        <end position="1995"/>
    </location>
</feature>
<feature type="coiled-coil region" evidence="4">
    <location>
        <begin position="1296"/>
        <end position="1400"/>
    </location>
</feature>
<dbReference type="Pfam" id="PF02187">
    <property type="entry name" value="GAS2"/>
    <property type="match status" value="1"/>
</dbReference>
<sequence length="2072" mass="239439">MKIIVSIILSILQRKYITLNHNKLCIFYNIRRMDKLFNKQGESLGSSPSLVNVSSDNPDAQKNAAERNDKLANKLLNNLGRLQDMSSVIQKRMQDHDDEIQIKQKKEQQLKAQQNLTLEQKLNQMMSEKEHLKNQVDNRQNALKEKEDNHEKTKQDLDKLAIERSKAIQDIDDQRKLQLAEKDKTIKDLQDQTAKLKEELKDLRAKRKVLDDTLLELQEMLLKKKVDLKEISSKAADKDKLKADKKAELDKLQKENDDLQKFLDDLKDQIKKQQELSDQLKKKLDELMAEKDKLKEQAYLLPHDLEQVKEKLENLKKEIEKLKQEAEDLAKAIEQKKAFLENENKQNADLQNDKQHQILTHQIEKEGREQMMKLQDLDQRLKKLQMNCQESHRVLQQLVEEGGMKNLELDKNFESILGEIQTALGKRNEIKNEITVIDQKLLQKNDLPNDVLTAYFEKIKAIDGKVVSLTKETEGLEQNYGKRQEEYSTFVKQVQDTYNKKITDQSAENLGLIGKINTLQKDLGDKVAACDKRLDAVELLDENQVDPMVNIKVKISQFLAKSKQVTNAVKNEDFKLDRFKKSQPKLNANYIPNYVHLAQELEKQRDRLKQTLENDLGDLMKKLLEEIENALKDLEKLAEDNKKNGAKNKLNALKGLGDEVDKKIDEIQKRMDDINKEIAKLDPNEYGQLKDQLQKELDQLQKELDDCKDKNKKLKAEVDKLSKLPEEELQKATNLDTLKDGFDSILNHELPPIEKGLDDLEKKMKNAVNKKKNGVKQDCLDSINNNKIKVKQLDDILDKIEKEIARIDDETETLERAYRYKDLERDHDLENKIKDDLKDQKAVLGEMKAARDDLKKKIADLEAAIDQDSNSSVPQEEQLKNWGKHLEESNNLEKEIDAQLDKAKEQQTKLDTTGSNLNELDDKFKQKDKIYKKANELKKQKLAKLESIKRTSNGIDKKLNNVDDTLNNINIPNDGSDLAVQFQDKKDKLDELKNKLKGINDRIGQVENKINDICKPLGEMQEREVLSPEIQKVIEELNKLDALLQELQDDLKELQEDLDALLNDINKFLDKTKNLQLDEAEKAWNIQNQKLTDTEKKQAEADNKLQKYAQKLKEGMRQFSDDDEILKEIKKLKGESDGIDGELKKIDLQRSTLGGKHKQAKDLLDKYKANKKNPPTNEEIAALVDKFKQMGRESDKIYDDLQKIIDDLDKKLDYLEKFLKRGGELQDLFKQYQKLGNDLNKGFRNFSKNLDDALTLASLLKEVLFQMEQGLERDYLGKGDFIQQRQQGVADLDDILAQLNTNRDIMNDAMEDLKSNKIDNIVKADLNTLNEQIPRLEELLGNLKEYEQELKEVNDSLNKIRADIHIADCPKNIKGRETDLEKFAKKLKQYESDLNDIKRLTIQNPIYNTTEDVKLIEKNIQIFTEDKVKFQRILKQELQPYEAAPQKLEPLEVLKEVIEKIRELGDKIAKAIDFMNQALADINKLRKQIGGQDSQNRWKGLELKEEDLRNRLNDVKKRFRLIYKGGDDCDGYTSNPEETTFVESLLNDRPEVTDKQMQILEAIDDVQAQIFEIRKQIDDFEDEDFAKQNEEINGQLSGIEDKVLNTEQDLIFLEKLADQLEEKFLAMHAQKKLDKRQTEINEVAQVTQHFQERLKATSDAINQDLKIINQQQKSLEKMGIDPAEDKNKEDLVNLKEELNDYLKNIDEIFGEIDNLDRKRQEAQKFFDEKIVKESPYKKKAIKKEEHFHLLDLNSQIKRKILDLIKLLKSIQNDIRDIKRKYQQLRANFANLLSRKMYSSMKGDLIDEQVGEYINKLNFDVPIKKTGNNQYTIGNRKIIASLINEKLMVRVGGGYVGMDEFMMVYGSAELLRIQREEMTKFNQDFDFIKSELMAQYFINDLGEDSIDQDPSQMEISQLKSKMKQDYQNRKGKLYRNHEIGERPSSEGRKPVVGILDARNALKKNIQTIVTNETGSTISQRVGQSRVSMNAGTTRNTPHGKYIDKALLSQKGANTTGGSKIGDGQGSFSNALPNPKQRSTFHQKAKETGSLIGSGTAKPPTTVNPTPRQSIKKA</sequence>
<evidence type="ECO:0000256" key="5">
    <source>
        <dbReference type="SAM" id="MobiDB-lite"/>
    </source>
</evidence>
<feature type="coiled-coil region" evidence="4">
    <location>
        <begin position="1760"/>
        <end position="1794"/>
    </location>
</feature>
<feature type="coiled-coil region" evidence="4">
    <location>
        <begin position="1563"/>
        <end position="1623"/>
    </location>
</feature>
<dbReference type="OMA" id="NGYKWTE"/>
<dbReference type="PANTHER" id="PTHR32114:SF2">
    <property type="entry name" value="ABC TRANSPORTER ABCH.3"/>
    <property type="match status" value="1"/>
</dbReference>
<feature type="coiled-coil region" evidence="4">
    <location>
        <begin position="1684"/>
        <end position="1718"/>
    </location>
</feature>
<evidence type="ECO:0000313" key="8">
    <source>
        <dbReference type="Proteomes" id="UP000039865"/>
    </source>
</evidence>
<evidence type="ECO:0000259" key="6">
    <source>
        <dbReference type="PROSITE" id="PS51460"/>
    </source>
</evidence>
<dbReference type="Proteomes" id="UP000039865">
    <property type="component" value="Unassembled WGS sequence"/>
</dbReference>
<comment type="subcellular location">
    <subcellularLocation>
        <location evidence="1">Cytoplasm</location>
        <location evidence="1">Cytoskeleton</location>
    </subcellularLocation>
</comment>
<dbReference type="Gene3D" id="3.30.920.20">
    <property type="entry name" value="Gas2-like domain"/>
    <property type="match status" value="1"/>
</dbReference>
<evidence type="ECO:0000256" key="2">
    <source>
        <dbReference type="ARBA" id="ARBA00022490"/>
    </source>
</evidence>
<feature type="compositionally biased region" description="Polar residues" evidence="5">
    <location>
        <begin position="2024"/>
        <end position="2040"/>
    </location>
</feature>
<gene>
    <name evidence="7" type="primary">Contig833.g914</name>
    <name evidence="7" type="ORF">STYLEM_3979</name>
</gene>
<reference evidence="7 8" key="1">
    <citation type="submission" date="2014-06" db="EMBL/GenBank/DDBJ databases">
        <authorList>
            <person name="Swart Estienne"/>
        </authorList>
    </citation>
    <scope>NUCLEOTIDE SEQUENCE [LARGE SCALE GENOMIC DNA]</scope>
    <source>
        <strain evidence="7 8">130c</strain>
    </source>
</reference>
<evidence type="ECO:0000256" key="4">
    <source>
        <dbReference type="SAM" id="Coils"/>
    </source>
</evidence>
<dbReference type="InterPro" id="IPR003108">
    <property type="entry name" value="GAR_dom"/>
</dbReference>
<feature type="region of interest" description="Disordered" evidence="5">
    <location>
        <begin position="43"/>
        <end position="62"/>
    </location>
</feature>
<feature type="coiled-coil region" evidence="4">
    <location>
        <begin position="591"/>
        <end position="724"/>
    </location>
</feature>
<feature type="domain" description="GAR" evidence="6">
    <location>
        <begin position="1796"/>
        <end position="1868"/>
    </location>
</feature>
<evidence type="ECO:0000256" key="1">
    <source>
        <dbReference type="ARBA" id="ARBA00004245"/>
    </source>
</evidence>
<protein>
    <recommendedName>
        <fullName evidence="6">GAR domain-containing protein</fullName>
    </recommendedName>
</protein>
<dbReference type="OrthoDB" id="206130at2759"/>
<dbReference type="GO" id="GO:0005856">
    <property type="term" value="C:cytoskeleton"/>
    <property type="evidence" value="ECO:0007669"/>
    <property type="project" value="UniProtKB-SubCell"/>
</dbReference>
<feature type="region of interest" description="Disordered" evidence="5">
    <location>
        <begin position="1978"/>
        <end position="1999"/>
    </location>
</feature>
<dbReference type="InterPro" id="IPR036534">
    <property type="entry name" value="GAR_dom_sf"/>
</dbReference>
<evidence type="ECO:0000313" key="7">
    <source>
        <dbReference type="EMBL" id="CDW74994.1"/>
    </source>
</evidence>
<dbReference type="InParanoid" id="A0A078A2I9"/>
<feature type="compositionally biased region" description="Polar residues" evidence="5">
    <location>
        <begin position="43"/>
        <end position="60"/>
    </location>
</feature>
<feature type="coiled-coil region" evidence="4">
    <location>
        <begin position="982"/>
        <end position="1111"/>
    </location>
</feature>
<feature type="region of interest" description="Disordered" evidence="5">
    <location>
        <begin position="2011"/>
        <end position="2072"/>
    </location>
</feature>
<evidence type="ECO:0000256" key="3">
    <source>
        <dbReference type="ARBA" id="ARBA00023212"/>
    </source>
</evidence>
<dbReference type="PROSITE" id="PS51460">
    <property type="entry name" value="GAR"/>
    <property type="match status" value="1"/>
</dbReference>
<dbReference type="GO" id="GO:0008017">
    <property type="term" value="F:microtubule binding"/>
    <property type="evidence" value="ECO:0007669"/>
    <property type="project" value="InterPro"/>
</dbReference>